<keyword evidence="1" id="KW-0732">Signal</keyword>
<keyword evidence="4" id="KW-1185">Reference proteome</keyword>
<dbReference type="GeneID" id="39748882"/>
<protein>
    <submittedName>
        <fullName evidence="3">Sporozoite protein essential for cell traversal</fullName>
    </submittedName>
</protein>
<evidence type="ECO:0000256" key="1">
    <source>
        <dbReference type="SAM" id="SignalP"/>
    </source>
</evidence>
<organism evidence="3 4">
    <name type="scientific">Plasmodium gonderi</name>
    <dbReference type="NCBI Taxonomy" id="77519"/>
    <lineage>
        <taxon>Eukaryota</taxon>
        <taxon>Sar</taxon>
        <taxon>Alveolata</taxon>
        <taxon>Apicomplexa</taxon>
        <taxon>Aconoidasida</taxon>
        <taxon>Haemosporida</taxon>
        <taxon>Plasmodiidae</taxon>
        <taxon>Plasmodium</taxon>
        <taxon>Plasmodium (Plasmodium)</taxon>
    </lineage>
</organism>
<evidence type="ECO:0000313" key="4">
    <source>
        <dbReference type="Proteomes" id="UP000195521"/>
    </source>
</evidence>
<evidence type="ECO:0000259" key="2">
    <source>
        <dbReference type="Pfam" id="PF18680"/>
    </source>
</evidence>
<feature type="domain" description="Plasmodium host cell traversal SPECT1" evidence="2">
    <location>
        <begin position="58"/>
        <end position="237"/>
    </location>
</feature>
<dbReference type="AlphaFoldDB" id="A0A1Y1JIV0"/>
<name>A0A1Y1JIV0_PLAGO</name>
<dbReference type="Pfam" id="PF18680">
    <property type="entry name" value="SPECT1"/>
    <property type="match status" value="1"/>
</dbReference>
<evidence type="ECO:0000313" key="3">
    <source>
        <dbReference type="EMBL" id="GAW82150.1"/>
    </source>
</evidence>
<comment type="caution">
    <text evidence="3">The sequence shown here is derived from an EMBL/GenBank/DDBJ whole genome shotgun (WGS) entry which is preliminary data.</text>
</comment>
<dbReference type="EMBL" id="BDQF01000013">
    <property type="protein sequence ID" value="GAW82150.1"/>
    <property type="molecule type" value="Genomic_DNA"/>
</dbReference>
<dbReference type="OMA" id="FKKMCDL"/>
<dbReference type="InterPro" id="IPR040897">
    <property type="entry name" value="SPECT1"/>
</dbReference>
<sequence length="242" mass="28112">MELFTYFLFLLSILKCVLSSEEKNVLSHDNNFSVKAYIKKDTNENNRKIQLVEYFEKIALDFSDDINSTKEVVKNLFLDIEASFEELSDDVAKNVSMYNYGTEEKLNVLDGLINEFIENNKGIIFNSSDEEKKIAKKKFKKMCDLILGKLKVAVELCVINNYRILLKYGKGDRKKEALDRVKNDDNISDELKKELLKYENLENKDANVSELINFITPIYESFMNKLNALIREVSVDINEILQ</sequence>
<dbReference type="RefSeq" id="XP_028544739.1">
    <property type="nucleotide sequence ID" value="XM_028688938.1"/>
</dbReference>
<gene>
    <name evidence="3" type="ORF">PGO_121420</name>
</gene>
<dbReference type="Proteomes" id="UP000195521">
    <property type="component" value="Unassembled WGS sequence"/>
</dbReference>
<proteinExistence type="predicted"/>
<feature type="chain" id="PRO_5012553287" evidence="1">
    <location>
        <begin position="20"/>
        <end position="242"/>
    </location>
</feature>
<dbReference type="OrthoDB" id="377537at2759"/>
<accession>A0A1Y1JIV0</accession>
<reference evidence="4" key="1">
    <citation type="submission" date="2017-04" db="EMBL/GenBank/DDBJ databases">
        <title>Plasmodium gonderi genome.</title>
        <authorList>
            <person name="Arisue N."/>
            <person name="Honma H."/>
            <person name="Kawai S."/>
            <person name="Tougan T."/>
            <person name="Tanabe K."/>
            <person name="Horii T."/>
        </authorList>
    </citation>
    <scope>NUCLEOTIDE SEQUENCE [LARGE SCALE GENOMIC DNA]</scope>
    <source>
        <strain evidence="4">ATCC 30045</strain>
    </source>
</reference>
<feature type="signal peptide" evidence="1">
    <location>
        <begin position="1"/>
        <end position="19"/>
    </location>
</feature>